<keyword evidence="6" id="KW-0460">Magnesium</keyword>
<sequence>MSAPSPSQVVARIELMVESVMLSLGSAALPSLSSASLPPADSSSSSSSVGPALPAYRKRMTLDGSKSYANALLVMSFVHELLNSGRTTTIREVYYHYCTHFSSQDECNRAITDVSRLLSVDRSALGLFASPKGWIAGSLTINSSTSSTSSSSSSSASSSSASPSSSSSAAAAAAVRYGAGESAVPITSEWLSPDAFPLLRGDDDGDCSPGMDDDAPPDNEGMDVDAASPPPRPVFTSDAQFILVVEKEGVFSRIVEDRFFDRVPSIVVTGKGFPDLATRACVRQLSEQLGIPVLGLCDCNPYGLGVLMSYRGTRAGGVGGVDSERYESDVRWLGLRPSQVNSLAEEGGTGALPPSVFQELSDKDRGKIASIARSPFVKEEQGWGDELDKMARDGWKMELEALSWLGVDYMTPWLEARVLGGDWL</sequence>
<keyword evidence="7 10" id="KW-0799">Topoisomerase</keyword>
<feature type="compositionally biased region" description="Acidic residues" evidence="11">
    <location>
        <begin position="203"/>
        <end position="223"/>
    </location>
</feature>
<dbReference type="InterPro" id="IPR002815">
    <property type="entry name" value="Spo11/TopoVI_A"/>
</dbReference>
<evidence type="ECO:0000256" key="2">
    <source>
        <dbReference type="ARBA" id="ARBA00001946"/>
    </source>
</evidence>
<evidence type="ECO:0000313" key="14">
    <source>
        <dbReference type="EMBL" id="GMI20893.1"/>
    </source>
</evidence>
<keyword evidence="5" id="KW-0479">Metal-binding</keyword>
<reference evidence="14 15" key="1">
    <citation type="journal article" date="2023" name="Commun. Biol.">
        <title>Genome analysis of Parmales, the sister group of diatoms, reveals the evolutionary specialization of diatoms from phago-mixotrophs to photoautotrophs.</title>
        <authorList>
            <person name="Ban H."/>
            <person name="Sato S."/>
            <person name="Yoshikawa S."/>
            <person name="Yamada K."/>
            <person name="Nakamura Y."/>
            <person name="Ichinomiya M."/>
            <person name="Sato N."/>
            <person name="Blanc-Mathieu R."/>
            <person name="Endo H."/>
            <person name="Kuwata A."/>
            <person name="Ogata H."/>
        </authorList>
    </citation>
    <scope>NUCLEOTIDE SEQUENCE [LARGE SCALE GENOMIC DNA]</scope>
</reference>
<evidence type="ECO:0000256" key="5">
    <source>
        <dbReference type="ARBA" id="ARBA00022723"/>
    </source>
</evidence>
<dbReference type="PANTHER" id="PTHR10848">
    <property type="entry name" value="MEIOTIC RECOMBINATION PROTEIN SPO11"/>
    <property type="match status" value="1"/>
</dbReference>
<evidence type="ECO:0000259" key="12">
    <source>
        <dbReference type="Pfam" id="PF04406"/>
    </source>
</evidence>
<dbReference type="PROSITE" id="PS52041">
    <property type="entry name" value="TOPO_IIB"/>
    <property type="match status" value="1"/>
</dbReference>
<evidence type="ECO:0000256" key="11">
    <source>
        <dbReference type="SAM" id="MobiDB-lite"/>
    </source>
</evidence>
<evidence type="ECO:0000256" key="8">
    <source>
        <dbReference type="ARBA" id="ARBA00023125"/>
    </source>
</evidence>
<feature type="domain" description="Topoisomerase 6 subunit A/Spo11 TOPRIM" evidence="13">
    <location>
        <begin position="241"/>
        <end position="411"/>
    </location>
</feature>
<evidence type="ECO:0000256" key="4">
    <source>
        <dbReference type="ARBA" id="ARBA00012895"/>
    </source>
</evidence>
<evidence type="ECO:0000259" key="13">
    <source>
        <dbReference type="Pfam" id="PF21180"/>
    </source>
</evidence>
<accession>A0ABQ6M7C0</accession>
<feature type="domain" description="Spo11/DNA topoisomerase VI subunit A N-terminal" evidence="12">
    <location>
        <begin position="68"/>
        <end position="126"/>
    </location>
</feature>
<dbReference type="InterPro" id="IPR013049">
    <property type="entry name" value="Spo11/TopoVI_A_N"/>
</dbReference>
<proteinExistence type="inferred from homology"/>
<comment type="catalytic activity">
    <reaction evidence="1 10">
        <text>ATP-dependent breakage, passage and rejoining of double-stranded DNA.</text>
        <dbReference type="EC" id="5.6.2.2"/>
    </reaction>
</comment>
<evidence type="ECO:0000256" key="1">
    <source>
        <dbReference type="ARBA" id="ARBA00000185"/>
    </source>
</evidence>
<feature type="region of interest" description="Disordered" evidence="11">
    <location>
        <begin position="145"/>
        <end position="166"/>
    </location>
</feature>
<keyword evidence="15" id="KW-1185">Reference proteome</keyword>
<organism evidence="14 15">
    <name type="scientific">Tetraparma gracilis</name>
    <dbReference type="NCBI Taxonomy" id="2962635"/>
    <lineage>
        <taxon>Eukaryota</taxon>
        <taxon>Sar</taxon>
        <taxon>Stramenopiles</taxon>
        <taxon>Ochrophyta</taxon>
        <taxon>Bolidophyceae</taxon>
        <taxon>Parmales</taxon>
        <taxon>Triparmaceae</taxon>
        <taxon>Tetraparma</taxon>
    </lineage>
</organism>
<dbReference type="EC" id="5.6.2.2" evidence="4"/>
<evidence type="ECO:0000256" key="10">
    <source>
        <dbReference type="PROSITE-ProRule" id="PRU01385"/>
    </source>
</evidence>
<gene>
    <name evidence="14" type="ORF">TeGR_g6240</name>
</gene>
<dbReference type="CDD" id="cd00223">
    <property type="entry name" value="TOPRIM_TopoIIB_SPO"/>
    <property type="match status" value="1"/>
</dbReference>
<dbReference type="InterPro" id="IPR036388">
    <property type="entry name" value="WH-like_DNA-bd_sf"/>
</dbReference>
<evidence type="ECO:0000256" key="7">
    <source>
        <dbReference type="ARBA" id="ARBA00023029"/>
    </source>
</evidence>
<keyword evidence="8 10" id="KW-0238">DNA-binding</keyword>
<dbReference type="Proteomes" id="UP001165060">
    <property type="component" value="Unassembled WGS sequence"/>
</dbReference>
<evidence type="ECO:0000256" key="3">
    <source>
        <dbReference type="ARBA" id="ARBA00006559"/>
    </source>
</evidence>
<feature type="active site" description="O-(5'-phospho-DNA)-tyrosine intermediate" evidence="10">
    <location>
        <position position="95"/>
    </location>
</feature>
<evidence type="ECO:0000256" key="9">
    <source>
        <dbReference type="ARBA" id="ARBA00023235"/>
    </source>
</evidence>
<dbReference type="Pfam" id="PF04406">
    <property type="entry name" value="TP6A_N"/>
    <property type="match status" value="1"/>
</dbReference>
<dbReference type="EMBL" id="BRYB01000029">
    <property type="protein sequence ID" value="GMI20893.1"/>
    <property type="molecule type" value="Genomic_DNA"/>
</dbReference>
<dbReference type="Pfam" id="PF21180">
    <property type="entry name" value="TOP6A-Spo11_Toprim"/>
    <property type="match status" value="1"/>
</dbReference>
<comment type="cofactor">
    <cofactor evidence="2">
        <name>Mg(2+)</name>
        <dbReference type="ChEBI" id="CHEBI:18420"/>
    </cofactor>
</comment>
<dbReference type="InterPro" id="IPR036078">
    <property type="entry name" value="Spo11/TopoVI_A_sf"/>
</dbReference>
<feature type="region of interest" description="Disordered" evidence="11">
    <location>
        <begin position="201"/>
        <end position="228"/>
    </location>
</feature>
<dbReference type="PANTHER" id="PTHR10848:SF0">
    <property type="entry name" value="MEIOTIC RECOMBINATION PROTEIN SPO11"/>
    <property type="match status" value="1"/>
</dbReference>
<comment type="similarity">
    <text evidence="3 10">Belongs to the TOP6A family.</text>
</comment>
<dbReference type="Gene3D" id="1.10.10.10">
    <property type="entry name" value="Winged helix-like DNA-binding domain superfamily/Winged helix DNA-binding domain"/>
    <property type="match status" value="1"/>
</dbReference>
<evidence type="ECO:0000313" key="15">
    <source>
        <dbReference type="Proteomes" id="UP001165060"/>
    </source>
</evidence>
<dbReference type="Gene3D" id="3.40.1360.10">
    <property type="match status" value="1"/>
</dbReference>
<name>A0ABQ6M7C0_9STRA</name>
<dbReference type="InterPro" id="IPR034136">
    <property type="entry name" value="TOPRIM_Topo6A/Spo11"/>
</dbReference>
<keyword evidence="9 10" id="KW-0413">Isomerase</keyword>
<evidence type="ECO:0000256" key="6">
    <source>
        <dbReference type="ARBA" id="ARBA00022842"/>
    </source>
</evidence>
<comment type="caution">
    <text evidence="14">The sequence shown here is derived from an EMBL/GenBank/DDBJ whole genome shotgun (WGS) entry which is preliminary data.</text>
</comment>
<protein>
    <recommendedName>
        <fullName evidence="4">DNA topoisomerase (ATP-hydrolyzing)</fullName>
        <ecNumber evidence="4">5.6.2.2</ecNumber>
    </recommendedName>
</protein>
<dbReference type="SUPFAM" id="SSF56726">
    <property type="entry name" value="DNA topoisomerase IV, alpha subunit"/>
    <property type="match status" value="2"/>
</dbReference>